<sequence length="429" mass="47576">MKLPRLFKSISGSLILKLIGLVSSFLISVLLARTLGPEKFGVYSYVFAIITILTIPTNNGFPNMIVRYTSMYSIKSKHALLKGLYSFSNTTSLLISLSLMFIAVLINAFTSNNLYMYIGFSMIPILALCAVRSAILNGLERVIFSQIPDKIINPTVFILLYSIYYIISDSDEISLAMTFSLKLLALIISFIFGTIFLFKLLPKKLINLKSEFEKKKWIKTAIPMLLVGGMMFLNNRLDLLLIGLLKSMYEVGVYQVVTRGAEVIVFGLSALNIVFSPKFSKYFTLNDSVSLQNAFTTSARIIFCISFPIATLFIFWGEDILVSIYGSDYAGGGTAIAILSVGQLINSMFGAVGQLLIMTGYEKLNAKVIGFALLCNLILNVLLIPHLGINGAALATSLSMIIWNFILAYLVYKKLNVYPTIFKGKSFRN</sequence>
<feature type="transmembrane region" description="Helical" evidence="6">
    <location>
        <begin position="151"/>
        <end position="167"/>
    </location>
</feature>
<evidence type="ECO:0000313" key="7">
    <source>
        <dbReference type="EMBL" id="SHM59280.1"/>
    </source>
</evidence>
<dbReference type="Pfam" id="PF13440">
    <property type="entry name" value="Polysacc_synt_3"/>
    <property type="match status" value="1"/>
</dbReference>
<feature type="transmembrane region" description="Helical" evidence="6">
    <location>
        <begin position="253"/>
        <end position="275"/>
    </location>
</feature>
<dbReference type="PANTHER" id="PTHR30250">
    <property type="entry name" value="PST FAMILY PREDICTED COLANIC ACID TRANSPORTER"/>
    <property type="match status" value="1"/>
</dbReference>
<feature type="transmembrane region" description="Helical" evidence="6">
    <location>
        <begin position="12"/>
        <end position="31"/>
    </location>
</feature>
<accession>A0A1M7K1W8</accession>
<dbReference type="OrthoDB" id="5240734at2"/>
<dbReference type="GO" id="GO:0005886">
    <property type="term" value="C:plasma membrane"/>
    <property type="evidence" value="ECO:0007669"/>
    <property type="project" value="UniProtKB-SubCell"/>
</dbReference>
<dbReference type="CDD" id="cd13128">
    <property type="entry name" value="MATE_Wzx_like"/>
    <property type="match status" value="1"/>
</dbReference>
<evidence type="ECO:0000256" key="2">
    <source>
        <dbReference type="ARBA" id="ARBA00022475"/>
    </source>
</evidence>
<gene>
    <name evidence="7" type="ORF">SAMN05216179_0547</name>
</gene>
<dbReference type="EMBL" id="FRCZ01000001">
    <property type="protein sequence ID" value="SHM59280.1"/>
    <property type="molecule type" value="Genomic_DNA"/>
</dbReference>
<dbReference type="Proteomes" id="UP000184184">
    <property type="component" value="Unassembled WGS sequence"/>
</dbReference>
<comment type="subcellular location">
    <subcellularLocation>
        <location evidence="1">Cell membrane</location>
        <topology evidence="1">Multi-pass membrane protein</topology>
    </subcellularLocation>
</comment>
<evidence type="ECO:0000256" key="1">
    <source>
        <dbReference type="ARBA" id="ARBA00004651"/>
    </source>
</evidence>
<feature type="transmembrane region" description="Helical" evidence="6">
    <location>
        <begin position="393"/>
        <end position="412"/>
    </location>
</feature>
<proteinExistence type="predicted"/>
<evidence type="ECO:0000256" key="3">
    <source>
        <dbReference type="ARBA" id="ARBA00022692"/>
    </source>
</evidence>
<dbReference type="InterPro" id="IPR050833">
    <property type="entry name" value="Poly_Biosynth_Transport"/>
</dbReference>
<protein>
    <submittedName>
        <fullName evidence="7">Membrane protein involved in the export of O-antigen and teichoic acid</fullName>
    </submittedName>
</protein>
<feature type="transmembrane region" description="Helical" evidence="6">
    <location>
        <begin position="295"/>
        <end position="316"/>
    </location>
</feature>
<name>A0A1M7K1W8_9BACI</name>
<dbReference type="RefSeq" id="WP_073199398.1">
    <property type="nucleotide sequence ID" value="NZ_FRCZ01000001.1"/>
</dbReference>
<feature type="transmembrane region" description="Helical" evidence="6">
    <location>
        <begin position="115"/>
        <end position="139"/>
    </location>
</feature>
<dbReference type="PANTHER" id="PTHR30250:SF11">
    <property type="entry name" value="O-ANTIGEN TRANSPORTER-RELATED"/>
    <property type="match status" value="1"/>
</dbReference>
<reference evidence="7 8" key="1">
    <citation type="submission" date="2016-11" db="EMBL/GenBank/DDBJ databases">
        <authorList>
            <person name="Jaros S."/>
            <person name="Januszkiewicz K."/>
            <person name="Wedrychowicz H."/>
        </authorList>
    </citation>
    <scope>NUCLEOTIDE SEQUENCE [LARGE SCALE GENOMIC DNA]</scope>
    <source>
        <strain evidence="7 8">CGMCC 1.10681</strain>
    </source>
</reference>
<feature type="transmembrane region" description="Helical" evidence="6">
    <location>
        <begin position="173"/>
        <end position="197"/>
    </location>
</feature>
<keyword evidence="8" id="KW-1185">Reference proteome</keyword>
<evidence type="ECO:0000256" key="4">
    <source>
        <dbReference type="ARBA" id="ARBA00022989"/>
    </source>
</evidence>
<keyword evidence="2" id="KW-1003">Cell membrane</keyword>
<feature type="transmembrane region" description="Helical" evidence="6">
    <location>
        <begin position="368"/>
        <end position="387"/>
    </location>
</feature>
<organism evidence="7 8">
    <name type="scientific">Gracilibacillus kekensis</name>
    <dbReference type="NCBI Taxonomy" id="1027249"/>
    <lineage>
        <taxon>Bacteria</taxon>
        <taxon>Bacillati</taxon>
        <taxon>Bacillota</taxon>
        <taxon>Bacilli</taxon>
        <taxon>Bacillales</taxon>
        <taxon>Bacillaceae</taxon>
        <taxon>Gracilibacillus</taxon>
    </lineage>
</organism>
<keyword evidence="5 6" id="KW-0472">Membrane</keyword>
<evidence type="ECO:0000256" key="5">
    <source>
        <dbReference type="ARBA" id="ARBA00023136"/>
    </source>
</evidence>
<keyword evidence="4 6" id="KW-1133">Transmembrane helix</keyword>
<evidence type="ECO:0000313" key="8">
    <source>
        <dbReference type="Proteomes" id="UP000184184"/>
    </source>
</evidence>
<keyword evidence="3 6" id="KW-0812">Transmembrane</keyword>
<dbReference type="AlphaFoldDB" id="A0A1M7K1W8"/>
<feature type="transmembrane region" description="Helical" evidence="6">
    <location>
        <begin position="87"/>
        <end position="109"/>
    </location>
</feature>
<feature type="transmembrane region" description="Helical" evidence="6">
    <location>
        <begin position="336"/>
        <end position="356"/>
    </location>
</feature>
<dbReference type="STRING" id="1027249.SAMN05216179_0547"/>
<feature type="transmembrane region" description="Helical" evidence="6">
    <location>
        <begin position="43"/>
        <end position="66"/>
    </location>
</feature>
<evidence type="ECO:0000256" key="6">
    <source>
        <dbReference type="SAM" id="Phobius"/>
    </source>
</evidence>